<feature type="non-terminal residue" evidence="1">
    <location>
        <position position="1"/>
    </location>
</feature>
<protein>
    <submittedName>
        <fullName evidence="1">Cell surface protein</fullName>
    </submittedName>
</protein>
<dbReference type="EMBL" id="AABTCC010000034">
    <property type="protein sequence ID" value="EAI8859880.1"/>
    <property type="molecule type" value="Genomic_DNA"/>
</dbReference>
<comment type="caution">
    <text evidence="1">The sequence shown here is derived from an EMBL/GenBank/DDBJ whole genome shotgun (WGS) entry which is preliminary data.</text>
</comment>
<organism evidence="1 2">
    <name type="scientific">Campylobacter fetus</name>
    <dbReference type="NCBI Taxonomy" id="196"/>
    <lineage>
        <taxon>Bacteria</taxon>
        <taxon>Pseudomonadati</taxon>
        <taxon>Campylobacterota</taxon>
        <taxon>Epsilonproteobacteria</taxon>
        <taxon>Campylobacterales</taxon>
        <taxon>Campylobacteraceae</taxon>
        <taxon>Campylobacter</taxon>
    </lineage>
</organism>
<dbReference type="AlphaFoldDB" id="A0A5L8JB12"/>
<gene>
    <name evidence="1" type="ORF">CX802_08585</name>
</gene>
<proteinExistence type="predicted"/>
<accession>A0A5L8JB12</accession>
<name>A0A5L8JB12_CAMFE</name>
<dbReference type="Proteomes" id="UP000535509">
    <property type="component" value="Unassembled WGS sequence"/>
</dbReference>
<sequence length="246" mass="24529">TGNVAIELGKAVQGNKTDVSVQGSDAAEQITYTSAASLTDIKISGDLGAGANTITVTPDTAAADLKTIDLSGLSATGGTLASTITLVAANTAITSVKGSLGADTITVVSANKAVAIDLGKDTAIDKVDVSSTKISDKSNDASIKADLVSITNALSGDQIVLKGATSIKDRGDLSGEANLLAALGKLGESKDGTLADTTAEVFTYKGNTYVVDAAGDAAFANNDILIELTGIVTFNDTVDANTITVA</sequence>
<evidence type="ECO:0000313" key="1">
    <source>
        <dbReference type="EMBL" id="EAI8859880.1"/>
    </source>
</evidence>
<evidence type="ECO:0000313" key="2">
    <source>
        <dbReference type="Proteomes" id="UP000535509"/>
    </source>
</evidence>
<keyword evidence="2" id="KW-1185">Reference proteome</keyword>
<reference evidence="1 2" key="1">
    <citation type="submission" date="2018-06" db="EMBL/GenBank/DDBJ databases">
        <authorList>
            <consortium name="PulseNet: The National Subtyping Network for Foodborne Disease Surveillance"/>
            <person name="Tarr C.L."/>
            <person name="Trees E."/>
            <person name="Katz L.S."/>
            <person name="Carleton-Romer H.A."/>
            <person name="Stroika S."/>
            <person name="Kucerova Z."/>
            <person name="Roache K.F."/>
            <person name="Sabol A.L."/>
            <person name="Besser J."/>
            <person name="Gerner-Smidt P."/>
        </authorList>
    </citation>
    <scope>NUCLEOTIDE SEQUENCE [LARGE SCALE GENOMIC DNA]</scope>
    <source>
        <strain evidence="1 2">PNUSAC001503</strain>
    </source>
</reference>